<gene>
    <name evidence="1" type="ORF">SAMN06273572_10277</name>
</gene>
<dbReference type="EMBL" id="OCTN01000002">
    <property type="protein sequence ID" value="SOH93401.1"/>
    <property type="molecule type" value="Genomic_DNA"/>
</dbReference>
<keyword evidence="2" id="KW-1185">Reference proteome</keyword>
<evidence type="ECO:0000313" key="1">
    <source>
        <dbReference type="EMBL" id="SOH93401.1"/>
    </source>
</evidence>
<dbReference type="AlphaFoldDB" id="A0A2C9CPF6"/>
<dbReference type="Proteomes" id="UP000220034">
    <property type="component" value="Unassembled WGS sequence"/>
</dbReference>
<organism evidence="1 2">
    <name type="scientific">Pontivivens marinum</name>
    <dbReference type="NCBI Taxonomy" id="1690039"/>
    <lineage>
        <taxon>Bacteria</taxon>
        <taxon>Pseudomonadati</taxon>
        <taxon>Pseudomonadota</taxon>
        <taxon>Alphaproteobacteria</taxon>
        <taxon>Rhodobacterales</taxon>
        <taxon>Paracoccaceae</taxon>
        <taxon>Pontivivens</taxon>
    </lineage>
</organism>
<accession>A0A2C9CPF6</accession>
<reference evidence="2" key="1">
    <citation type="submission" date="2017-09" db="EMBL/GenBank/DDBJ databases">
        <authorList>
            <person name="Varghese N."/>
            <person name="Submissions S."/>
        </authorList>
    </citation>
    <scope>NUCLEOTIDE SEQUENCE [LARGE SCALE GENOMIC DNA]</scope>
    <source>
        <strain evidence="2">C7</strain>
    </source>
</reference>
<sequence length="91" mass="9647">MSLPAIMLQGLTLLGLTLFLLVPTDTQIGSLLVWSRLDPQVLSKQSGGHWGGLNGPMGTYVVTGTAGTLRDQDALVLLNLDQLATWCGVQV</sequence>
<proteinExistence type="predicted"/>
<name>A0A2C9CPF6_9RHOB</name>
<protein>
    <submittedName>
        <fullName evidence="1">Uncharacterized protein</fullName>
    </submittedName>
</protein>
<dbReference type="RefSeq" id="WP_097928987.1">
    <property type="nucleotide sequence ID" value="NZ_OCTN01000002.1"/>
</dbReference>
<evidence type="ECO:0000313" key="2">
    <source>
        <dbReference type="Proteomes" id="UP000220034"/>
    </source>
</evidence>